<proteinExistence type="predicted"/>
<dbReference type="AlphaFoldDB" id="A0A5B9QQM1"/>
<evidence type="ECO:0000313" key="3">
    <source>
        <dbReference type="EMBL" id="QEG36421.1"/>
    </source>
</evidence>
<dbReference type="EMBL" id="CP042913">
    <property type="protein sequence ID" value="QEG36421.1"/>
    <property type="molecule type" value="Genomic_DNA"/>
</dbReference>
<dbReference type="Proteomes" id="UP000323917">
    <property type="component" value="Chromosome"/>
</dbReference>
<evidence type="ECO:0000259" key="2">
    <source>
        <dbReference type="Pfam" id="PF07589"/>
    </source>
</evidence>
<feature type="signal peptide" evidence="1">
    <location>
        <begin position="1"/>
        <end position="24"/>
    </location>
</feature>
<evidence type="ECO:0000256" key="1">
    <source>
        <dbReference type="SAM" id="SignalP"/>
    </source>
</evidence>
<dbReference type="OrthoDB" id="272731at2"/>
<evidence type="ECO:0000313" key="4">
    <source>
        <dbReference type="Proteomes" id="UP000323917"/>
    </source>
</evidence>
<dbReference type="RefSeq" id="WP_148074764.1">
    <property type="nucleotide sequence ID" value="NZ_CP042913.1"/>
</dbReference>
<gene>
    <name evidence="3" type="ORF">Pr1d_37350</name>
</gene>
<feature type="domain" description="Ice-binding protein C-terminal" evidence="2">
    <location>
        <begin position="214"/>
        <end position="237"/>
    </location>
</feature>
<name>A0A5B9QQM1_9BACT</name>
<dbReference type="KEGG" id="bgok:Pr1d_37350"/>
<dbReference type="InterPro" id="IPR013424">
    <property type="entry name" value="Ice-binding_C"/>
</dbReference>
<dbReference type="NCBIfam" id="TIGR02595">
    <property type="entry name" value="PEP_CTERM"/>
    <property type="match status" value="1"/>
</dbReference>
<organism evidence="3 4">
    <name type="scientific">Bythopirellula goksoeyrii</name>
    <dbReference type="NCBI Taxonomy" id="1400387"/>
    <lineage>
        <taxon>Bacteria</taxon>
        <taxon>Pseudomonadati</taxon>
        <taxon>Planctomycetota</taxon>
        <taxon>Planctomycetia</taxon>
        <taxon>Pirellulales</taxon>
        <taxon>Lacipirellulaceae</taxon>
        <taxon>Bythopirellula</taxon>
    </lineage>
</organism>
<dbReference type="Pfam" id="PF07589">
    <property type="entry name" value="PEP-CTERM"/>
    <property type="match status" value="1"/>
</dbReference>
<keyword evidence="4" id="KW-1185">Reference proteome</keyword>
<sequence length="242" mass="25633" precursor="true">MNRFKSLACCAIAAVAALGMQAQATTVKVGQSTAPWLGFMNVSNLPAPDGDGAYQFGSGWAVPDLPVSFDDANSKLTFFPNSINDPNEYWYQCTGSGSAPNCGSPGALGNKIMEANMYIEETDVLNGQTVTFEYNILANTFTSAHTAIAFIRDFAPDYSSSNDVYSAPLTPGASSISLATDAAAGRHVQYGFQVKGVNVWITDIAPFGNLMVGTVPEPASLSLVGMCGLAFVGMRRRNRKLV</sequence>
<reference evidence="3 4" key="1">
    <citation type="submission" date="2019-08" db="EMBL/GenBank/DDBJ databases">
        <title>Deep-cultivation of Planctomycetes and their phenomic and genomic characterization uncovers novel biology.</title>
        <authorList>
            <person name="Wiegand S."/>
            <person name="Jogler M."/>
            <person name="Boedeker C."/>
            <person name="Pinto D."/>
            <person name="Vollmers J."/>
            <person name="Rivas-Marin E."/>
            <person name="Kohn T."/>
            <person name="Peeters S.H."/>
            <person name="Heuer A."/>
            <person name="Rast P."/>
            <person name="Oberbeckmann S."/>
            <person name="Bunk B."/>
            <person name="Jeske O."/>
            <person name="Meyerdierks A."/>
            <person name="Storesund J.E."/>
            <person name="Kallscheuer N."/>
            <person name="Luecker S."/>
            <person name="Lage O.M."/>
            <person name="Pohl T."/>
            <person name="Merkel B.J."/>
            <person name="Hornburger P."/>
            <person name="Mueller R.-W."/>
            <person name="Bruemmer F."/>
            <person name="Labrenz M."/>
            <person name="Spormann A.M."/>
            <person name="Op den Camp H."/>
            <person name="Overmann J."/>
            <person name="Amann R."/>
            <person name="Jetten M.S.M."/>
            <person name="Mascher T."/>
            <person name="Medema M.H."/>
            <person name="Devos D.P."/>
            <person name="Kaster A.-K."/>
            <person name="Ovreas L."/>
            <person name="Rohde M."/>
            <person name="Galperin M.Y."/>
            <person name="Jogler C."/>
        </authorList>
    </citation>
    <scope>NUCLEOTIDE SEQUENCE [LARGE SCALE GENOMIC DNA]</scope>
    <source>
        <strain evidence="3 4">Pr1d</strain>
    </source>
</reference>
<feature type="chain" id="PRO_5022741392" description="Ice-binding protein C-terminal domain-containing protein" evidence="1">
    <location>
        <begin position="25"/>
        <end position="242"/>
    </location>
</feature>
<accession>A0A5B9QQM1</accession>
<protein>
    <recommendedName>
        <fullName evidence="2">Ice-binding protein C-terminal domain-containing protein</fullName>
    </recommendedName>
</protein>
<keyword evidence="1" id="KW-0732">Signal</keyword>